<comment type="caution">
    <text evidence="1">The sequence shown here is derived from an EMBL/GenBank/DDBJ whole genome shotgun (WGS) entry which is preliminary data.</text>
</comment>
<proteinExistence type="predicted"/>
<evidence type="ECO:0000313" key="2">
    <source>
        <dbReference type="Proteomes" id="UP001189429"/>
    </source>
</evidence>
<protein>
    <submittedName>
        <fullName evidence="1">Uncharacterized protein</fullName>
    </submittedName>
</protein>
<organism evidence="1 2">
    <name type="scientific">Prorocentrum cordatum</name>
    <dbReference type="NCBI Taxonomy" id="2364126"/>
    <lineage>
        <taxon>Eukaryota</taxon>
        <taxon>Sar</taxon>
        <taxon>Alveolata</taxon>
        <taxon>Dinophyceae</taxon>
        <taxon>Prorocentrales</taxon>
        <taxon>Prorocentraceae</taxon>
        <taxon>Prorocentrum</taxon>
    </lineage>
</organism>
<gene>
    <name evidence="1" type="ORF">PCOR1329_LOCUS15648</name>
</gene>
<sequence>DITWAKIPKAPRTLRAWRGARAQLKSERDLCTDAGTAEPETSGKVTEAIMDPTTEVHRVHMLTHELHLDTLDDEGRTKAVGELL</sequence>
<name>A0ABN9QWV1_9DINO</name>
<feature type="non-terminal residue" evidence="1">
    <location>
        <position position="84"/>
    </location>
</feature>
<accession>A0ABN9QWV1</accession>
<keyword evidence="2" id="KW-1185">Reference proteome</keyword>
<reference evidence="1" key="1">
    <citation type="submission" date="2023-10" db="EMBL/GenBank/DDBJ databases">
        <authorList>
            <person name="Chen Y."/>
            <person name="Shah S."/>
            <person name="Dougan E. K."/>
            <person name="Thang M."/>
            <person name="Chan C."/>
        </authorList>
    </citation>
    <scope>NUCLEOTIDE SEQUENCE [LARGE SCALE GENOMIC DNA]</scope>
</reference>
<dbReference type="Proteomes" id="UP001189429">
    <property type="component" value="Unassembled WGS sequence"/>
</dbReference>
<feature type="non-terminal residue" evidence="1">
    <location>
        <position position="1"/>
    </location>
</feature>
<dbReference type="EMBL" id="CAUYUJ010004751">
    <property type="protein sequence ID" value="CAK0810822.1"/>
    <property type="molecule type" value="Genomic_DNA"/>
</dbReference>
<evidence type="ECO:0000313" key="1">
    <source>
        <dbReference type="EMBL" id="CAK0810822.1"/>
    </source>
</evidence>